<evidence type="ECO:0000256" key="3">
    <source>
        <dbReference type="ARBA" id="ARBA00023002"/>
    </source>
</evidence>
<dbReference type="Gene3D" id="3.90.25.10">
    <property type="entry name" value="UDP-galactose 4-epimerase, domain 1"/>
    <property type="match status" value="1"/>
</dbReference>
<keyword evidence="6" id="KW-1185">Reference proteome</keyword>
<organism evidence="5 6">
    <name type="scientific">Cercophora newfieldiana</name>
    <dbReference type="NCBI Taxonomy" id="92897"/>
    <lineage>
        <taxon>Eukaryota</taxon>
        <taxon>Fungi</taxon>
        <taxon>Dikarya</taxon>
        <taxon>Ascomycota</taxon>
        <taxon>Pezizomycotina</taxon>
        <taxon>Sordariomycetes</taxon>
        <taxon>Sordariomycetidae</taxon>
        <taxon>Sordariales</taxon>
        <taxon>Lasiosphaeriaceae</taxon>
        <taxon>Cercophora</taxon>
    </lineage>
</organism>
<dbReference type="Gene3D" id="3.40.50.720">
    <property type="entry name" value="NAD(P)-binding Rossmann-like Domain"/>
    <property type="match status" value="1"/>
</dbReference>
<sequence length="313" mass="34113">MPPKPTVFVTSATGCMGSSLARQLLSLGTYNVVFTTRNPSSPATTSLVSLGATAFPASWDDTPGLTTALQGCTHLFLNTFPSLTDPNQELTQAKEILRIAKQAGVTHVVSSGVLPTHTLPQWDPTSWTAPIRLAKQGVETAVRESGIPHWTLLQPGFFMANFVDGRKLGFQFPGASETGVFIHANGAGEVYPLIDEEDIGKFVIKAFEEPERFDGKVVAFASEALSAGEVMEVLRRVSGRDVKGGWVSDEEREREEGMVRMQLENQVAIKGMAGLVDWEAVKGWGVELGTFEGYLGRHRKELDETYAKVKRVE</sequence>
<dbReference type="InterPro" id="IPR051164">
    <property type="entry name" value="NmrA-like_oxidored"/>
</dbReference>
<keyword evidence="2" id="KW-0521">NADP</keyword>
<proteinExistence type="inferred from homology"/>
<reference evidence="5" key="1">
    <citation type="submission" date="2023-06" db="EMBL/GenBank/DDBJ databases">
        <title>Genome-scale phylogeny and comparative genomics of the fungal order Sordariales.</title>
        <authorList>
            <consortium name="Lawrence Berkeley National Laboratory"/>
            <person name="Hensen N."/>
            <person name="Bonometti L."/>
            <person name="Westerberg I."/>
            <person name="Brannstrom I.O."/>
            <person name="Guillou S."/>
            <person name="Cros-Aarteil S."/>
            <person name="Calhoun S."/>
            <person name="Haridas S."/>
            <person name="Kuo A."/>
            <person name="Mondo S."/>
            <person name="Pangilinan J."/>
            <person name="Riley R."/>
            <person name="Labutti K."/>
            <person name="Andreopoulos B."/>
            <person name="Lipzen A."/>
            <person name="Chen C."/>
            <person name="Yanf M."/>
            <person name="Daum C."/>
            <person name="Ng V."/>
            <person name="Clum A."/>
            <person name="Steindorff A."/>
            <person name="Ohm R."/>
            <person name="Martin F."/>
            <person name="Silar P."/>
            <person name="Natvig D."/>
            <person name="Lalanne C."/>
            <person name="Gautier V."/>
            <person name="Ament-Velasquez S.L."/>
            <person name="Kruys A."/>
            <person name="Hutchinson M.I."/>
            <person name="Powell A.J."/>
            <person name="Barry K."/>
            <person name="Miller A.N."/>
            <person name="Grigoriev I.V."/>
            <person name="Debuchy R."/>
            <person name="Gladieux P."/>
            <person name="Thoren M.H."/>
            <person name="Johannesson H."/>
        </authorList>
    </citation>
    <scope>NUCLEOTIDE SEQUENCE</scope>
    <source>
        <strain evidence="5">SMH2532-1</strain>
    </source>
</reference>
<dbReference type="InterPro" id="IPR036291">
    <property type="entry name" value="NAD(P)-bd_dom_sf"/>
</dbReference>
<evidence type="ECO:0000313" key="6">
    <source>
        <dbReference type="Proteomes" id="UP001174936"/>
    </source>
</evidence>
<dbReference type="EMBL" id="JAULSV010000006">
    <property type="protein sequence ID" value="KAK0640656.1"/>
    <property type="molecule type" value="Genomic_DNA"/>
</dbReference>
<dbReference type="InterPro" id="IPR008030">
    <property type="entry name" value="NmrA-like"/>
</dbReference>
<accession>A0AA40CIZ4</accession>
<dbReference type="GO" id="GO:0005634">
    <property type="term" value="C:nucleus"/>
    <property type="evidence" value="ECO:0007669"/>
    <property type="project" value="TreeGrafter"/>
</dbReference>
<dbReference type="PANTHER" id="PTHR42748">
    <property type="entry name" value="NITROGEN METABOLITE REPRESSION PROTEIN NMRA FAMILY MEMBER"/>
    <property type="match status" value="1"/>
</dbReference>
<dbReference type="AlphaFoldDB" id="A0AA40CIZ4"/>
<dbReference type="GO" id="GO:0016491">
    <property type="term" value="F:oxidoreductase activity"/>
    <property type="evidence" value="ECO:0007669"/>
    <property type="project" value="UniProtKB-KW"/>
</dbReference>
<evidence type="ECO:0000313" key="5">
    <source>
        <dbReference type="EMBL" id="KAK0640656.1"/>
    </source>
</evidence>
<evidence type="ECO:0000259" key="4">
    <source>
        <dbReference type="Pfam" id="PF05368"/>
    </source>
</evidence>
<protein>
    <recommendedName>
        <fullName evidence="4">NmrA-like domain-containing protein</fullName>
    </recommendedName>
</protein>
<dbReference type="SUPFAM" id="SSF51735">
    <property type="entry name" value="NAD(P)-binding Rossmann-fold domains"/>
    <property type="match status" value="1"/>
</dbReference>
<gene>
    <name evidence="5" type="ORF">B0T16DRAFT_514562</name>
</gene>
<keyword evidence="3" id="KW-0560">Oxidoreductase</keyword>
<dbReference type="PANTHER" id="PTHR42748:SF30">
    <property type="entry name" value="NMRA-LIKE DOMAIN-CONTAINING PROTEIN"/>
    <property type="match status" value="1"/>
</dbReference>
<evidence type="ECO:0000256" key="1">
    <source>
        <dbReference type="ARBA" id="ARBA00006328"/>
    </source>
</evidence>
<dbReference type="Pfam" id="PF05368">
    <property type="entry name" value="NmrA"/>
    <property type="match status" value="1"/>
</dbReference>
<dbReference type="PROSITE" id="PS51257">
    <property type="entry name" value="PROKAR_LIPOPROTEIN"/>
    <property type="match status" value="1"/>
</dbReference>
<comment type="similarity">
    <text evidence="1">Belongs to the NmrA-type oxidoreductase family.</text>
</comment>
<dbReference type="Proteomes" id="UP001174936">
    <property type="component" value="Unassembled WGS sequence"/>
</dbReference>
<feature type="domain" description="NmrA-like" evidence="4">
    <location>
        <begin position="4"/>
        <end position="277"/>
    </location>
</feature>
<comment type="caution">
    <text evidence="5">The sequence shown here is derived from an EMBL/GenBank/DDBJ whole genome shotgun (WGS) entry which is preliminary data.</text>
</comment>
<evidence type="ECO:0000256" key="2">
    <source>
        <dbReference type="ARBA" id="ARBA00022857"/>
    </source>
</evidence>
<name>A0AA40CIZ4_9PEZI</name>